<evidence type="ECO:0000256" key="2">
    <source>
        <dbReference type="SAM" id="SignalP"/>
    </source>
</evidence>
<feature type="region of interest" description="Disordered" evidence="1">
    <location>
        <begin position="26"/>
        <end position="64"/>
    </location>
</feature>
<evidence type="ECO:0000313" key="3">
    <source>
        <dbReference type="EMBL" id="OLS03917.1"/>
    </source>
</evidence>
<dbReference type="PROSITE" id="PS51257">
    <property type="entry name" value="PROKAR_LIPOPROTEIN"/>
    <property type="match status" value="1"/>
</dbReference>
<name>A0A1U7M9E2_TISCR</name>
<dbReference type="EMBL" id="LTDM01000001">
    <property type="protein sequence ID" value="OLS03917.1"/>
    <property type="molecule type" value="Genomic_DNA"/>
</dbReference>
<dbReference type="OrthoDB" id="1707228at2"/>
<sequence length="246" mass="27346">MKKNKIFVLALSLGLMFTSAACTTKNPKVSRNTNRNLSTQTRDNRWNTDRNLTGTDTVRDNTRNNMGINESIDVRENVDINNRDKIGLNNPLNDNVDMGLNNGLRNGLDTNINNGMTRPNNVNTQNTTNLSDISSMNKDASKIAKKIADLNEVNKASVLITENEAVVGVNLRGNTQGTMTNDLRQKIEKIVKNEDKSIDKISITTDPNLVTRINTMTTNIGNGNIVDNFAQEVKDLIRRITPNSMK</sequence>
<proteinExistence type="predicted"/>
<keyword evidence="4" id="KW-1185">Reference proteome</keyword>
<reference evidence="3 4" key="1">
    <citation type="submission" date="2016-02" db="EMBL/GenBank/DDBJ databases">
        <title>Genome sequence of Tissierella creatinophila DSM 6911.</title>
        <authorList>
            <person name="Poehlein A."/>
            <person name="Daniel R."/>
        </authorList>
    </citation>
    <scope>NUCLEOTIDE SEQUENCE [LARGE SCALE GENOMIC DNA]</scope>
    <source>
        <strain evidence="3 4">DSM 6911</strain>
    </source>
</reference>
<dbReference type="AlphaFoldDB" id="A0A1U7M9E2"/>
<dbReference type="Pfam" id="PF09580">
    <property type="entry name" value="Spore_YhcN_YlaJ"/>
    <property type="match status" value="1"/>
</dbReference>
<feature type="signal peptide" evidence="2">
    <location>
        <begin position="1"/>
        <end position="20"/>
    </location>
</feature>
<dbReference type="NCBIfam" id="TIGR02898">
    <property type="entry name" value="spore_YhcN_YlaJ"/>
    <property type="match status" value="1"/>
</dbReference>
<keyword evidence="2" id="KW-0732">Signal</keyword>
<evidence type="ECO:0000313" key="4">
    <source>
        <dbReference type="Proteomes" id="UP000186112"/>
    </source>
</evidence>
<protein>
    <submittedName>
        <fullName evidence="3">Lipoprotein YhcN</fullName>
    </submittedName>
</protein>
<gene>
    <name evidence="3" type="primary">yhcN</name>
    <name evidence="3" type="ORF">TICRE_00440</name>
</gene>
<organism evidence="3 4">
    <name type="scientific">Tissierella creatinophila DSM 6911</name>
    <dbReference type="NCBI Taxonomy" id="1123403"/>
    <lineage>
        <taxon>Bacteria</taxon>
        <taxon>Bacillati</taxon>
        <taxon>Bacillota</taxon>
        <taxon>Tissierellia</taxon>
        <taxon>Tissierellales</taxon>
        <taxon>Tissierellaceae</taxon>
        <taxon>Tissierella</taxon>
    </lineage>
</organism>
<keyword evidence="3" id="KW-0449">Lipoprotein</keyword>
<comment type="caution">
    <text evidence="3">The sequence shown here is derived from an EMBL/GenBank/DDBJ whole genome shotgun (WGS) entry which is preliminary data.</text>
</comment>
<feature type="chain" id="PRO_5012617609" evidence="2">
    <location>
        <begin position="21"/>
        <end position="246"/>
    </location>
</feature>
<feature type="region of interest" description="Disordered" evidence="1">
    <location>
        <begin position="114"/>
        <end position="133"/>
    </location>
</feature>
<dbReference type="InterPro" id="IPR019076">
    <property type="entry name" value="Spore_lipoprot_YhcN/YlaJ-like"/>
</dbReference>
<accession>A0A1U7M9E2</accession>
<dbReference type="InterPro" id="IPR014247">
    <property type="entry name" value="Spore_lipoprot_YhcN/YlaJ"/>
</dbReference>
<feature type="compositionally biased region" description="Polar residues" evidence="1">
    <location>
        <begin position="26"/>
        <end position="41"/>
    </location>
</feature>
<dbReference type="GO" id="GO:0030435">
    <property type="term" value="P:sporulation resulting in formation of a cellular spore"/>
    <property type="evidence" value="ECO:0007669"/>
    <property type="project" value="InterPro"/>
</dbReference>
<dbReference type="RefSeq" id="WP_075724021.1">
    <property type="nucleotide sequence ID" value="NZ_LTDM01000001.1"/>
</dbReference>
<dbReference type="Proteomes" id="UP000186112">
    <property type="component" value="Unassembled WGS sequence"/>
</dbReference>
<evidence type="ECO:0000256" key="1">
    <source>
        <dbReference type="SAM" id="MobiDB-lite"/>
    </source>
</evidence>